<feature type="domain" description="Phospholipase A2-like central" evidence="12">
    <location>
        <begin position="1"/>
        <end position="113"/>
    </location>
</feature>
<dbReference type="RefSeq" id="XP_060056925.1">
    <property type="nucleotide sequence ID" value="XM_060200942.1"/>
</dbReference>
<evidence type="ECO:0000256" key="11">
    <source>
        <dbReference type="RuleBase" id="RU361236"/>
    </source>
</evidence>
<evidence type="ECO:0000256" key="6">
    <source>
        <dbReference type="ARBA" id="ARBA00048221"/>
    </source>
</evidence>
<dbReference type="PRINTS" id="PR00389">
    <property type="entry name" value="PHPHLIPASEA2"/>
</dbReference>
<dbReference type="PANTHER" id="PTHR11716:SF101">
    <property type="entry name" value="BASIC PHOSPHOLIPASE A2 PA-11-LIKE"/>
    <property type="match status" value="1"/>
</dbReference>
<dbReference type="PANTHER" id="PTHR11716">
    <property type="entry name" value="PHOSPHOLIPASE A2 FAMILY MEMBER"/>
    <property type="match status" value="1"/>
</dbReference>
<dbReference type="InterPro" id="IPR033113">
    <property type="entry name" value="PLA2_histidine"/>
</dbReference>
<dbReference type="PROSITE" id="PS00118">
    <property type="entry name" value="PA2_HIS"/>
    <property type="match status" value="1"/>
</dbReference>
<evidence type="ECO:0000256" key="7">
    <source>
        <dbReference type="ARBA" id="ARBA00048227"/>
    </source>
</evidence>
<evidence type="ECO:0000256" key="10">
    <source>
        <dbReference type="RuleBase" id="RU003654"/>
    </source>
</evidence>
<comment type="similarity">
    <text evidence="2 10">Belongs to the phospholipase A2 family.</text>
</comment>
<comment type="catalytic activity">
    <reaction evidence="9">
        <text>1-hexadecanoyl-2-(9Z,12Z-octadecadienoyl)-sn-glycero-3-phosphoethanolamine + H2O = 1-hexadecanoyl-sn-glycero-3-phosphoethanolamine + (9Z,12Z)-octadecadienoate + H(+)</text>
        <dbReference type="Rhea" id="RHEA:40815"/>
        <dbReference type="ChEBI" id="CHEBI:15377"/>
        <dbReference type="ChEBI" id="CHEBI:15378"/>
        <dbReference type="ChEBI" id="CHEBI:30245"/>
        <dbReference type="ChEBI" id="CHEBI:73004"/>
        <dbReference type="ChEBI" id="CHEBI:73008"/>
    </reaction>
    <physiologicalReaction direction="left-to-right" evidence="9">
        <dbReference type="Rhea" id="RHEA:40816"/>
    </physiologicalReaction>
</comment>
<evidence type="ECO:0000256" key="5">
    <source>
        <dbReference type="ARBA" id="ARBA00048015"/>
    </source>
</evidence>
<dbReference type="Proteomes" id="UP001652624">
    <property type="component" value="Chromosome 11"/>
</dbReference>
<dbReference type="PROSITE" id="PS00119">
    <property type="entry name" value="PA2_ASP"/>
    <property type="match status" value="1"/>
</dbReference>
<dbReference type="GeneID" id="132541159"/>
<keyword evidence="4" id="KW-1015">Disulfide bond</keyword>
<dbReference type="InterPro" id="IPR036444">
    <property type="entry name" value="PLipase_A2_dom_sf"/>
</dbReference>
<dbReference type="SUPFAM" id="SSF48619">
    <property type="entry name" value="Phospholipase A2, PLA2"/>
    <property type="match status" value="1"/>
</dbReference>
<evidence type="ECO:0000313" key="14">
    <source>
        <dbReference type="RefSeq" id="XP_060056925.1"/>
    </source>
</evidence>
<comment type="cofactor">
    <cofactor evidence="11">
        <name>Ca(2+)</name>
        <dbReference type="ChEBI" id="CHEBI:29108"/>
    </cofactor>
</comment>
<evidence type="ECO:0000256" key="1">
    <source>
        <dbReference type="ARBA" id="ARBA00004613"/>
    </source>
</evidence>
<dbReference type="Pfam" id="PF00068">
    <property type="entry name" value="Phospholip_A2_1"/>
    <property type="match status" value="1"/>
</dbReference>
<dbReference type="InterPro" id="IPR016090">
    <property type="entry name" value="PLA2-like_dom"/>
</dbReference>
<keyword evidence="3 11" id="KW-0964">Secreted</keyword>
<protein>
    <recommendedName>
        <fullName evidence="11">Phospholipase A2</fullName>
        <ecNumber evidence="11">3.1.1.4</ecNumber>
    </recommendedName>
</protein>
<comment type="subcellular location">
    <subcellularLocation>
        <location evidence="1 11">Secreted</location>
    </subcellularLocation>
</comment>
<comment type="catalytic activity">
    <reaction evidence="5">
        <text>1-hexadecanoyl-2-(9Z-octadecenoyl)-sn-glycero-3-phospho-(1'-sn-glycerol) + H2O = 1-hexadecanoyl-sn-glycero-3-phospho-(1'-sn-glycerol) + (9Z)-octadecenoate + H(+)</text>
        <dbReference type="Rhea" id="RHEA:40919"/>
        <dbReference type="ChEBI" id="CHEBI:15377"/>
        <dbReference type="ChEBI" id="CHEBI:15378"/>
        <dbReference type="ChEBI" id="CHEBI:30823"/>
        <dbReference type="ChEBI" id="CHEBI:72841"/>
        <dbReference type="ChEBI" id="CHEBI:75158"/>
    </reaction>
    <physiologicalReaction direction="left-to-right" evidence="5">
        <dbReference type="Rhea" id="RHEA:40920"/>
    </physiologicalReaction>
</comment>
<keyword evidence="13" id="KW-1185">Reference proteome</keyword>
<accession>A0ABM3Y782</accession>
<gene>
    <name evidence="14" type="primary">LOC132541159</name>
</gene>
<dbReference type="Gene3D" id="1.20.90.10">
    <property type="entry name" value="Phospholipase A2 domain"/>
    <property type="match status" value="1"/>
</dbReference>
<evidence type="ECO:0000256" key="8">
    <source>
        <dbReference type="ARBA" id="ARBA00048699"/>
    </source>
</evidence>
<evidence type="ECO:0000256" key="9">
    <source>
        <dbReference type="ARBA" id="ARBA00049039"/>
    </source>
</evidence>
<sequence length="149" mass="17335">MKLISEVTKKKYLYAYSNYGCNCGFRQYGAPVDATDRCCAEHNCCYRHLRKLGCNPRKTSYSALYNPKSIKCVKRNKCKTQVCECDKVFAKCLAKSLKTYKRKYQYYEKEDCKRASPRCKEPLKLELLLLLPEFPSLAPPFQALDLDLE</sequence>
<evidence type="ECO:0000313" key="13">
    <source>
        <dbReference type="Proteomes" id="UP001652624"/>
    </source>
</evidence>
<dbReference type="CDD" id="cd00125">
    <property type="entry name" value="PLA2c"/>
    <property type="match status" value="1"/>
</dbReference>
<dbReference type="EC" id="3.1.1.4" evidence="11"/>
<comment type="catalytic activity">
    <reaction evidence="11">
        <text>a 1,2-diacyl-sn-glycero-3-phosphocholine + H2O = a 1-acyl-sn-glycero-3-phosphocholine + a fatty acid + H(+)</text>
        <dbReference type="Rhea" id="RHEA:15801"/>
        <dbReference type="ChEBI" id="CHEBI:15377"/>
        <dbReference type="ChEBI" id="CHEBI:15378"/>
        <dbReference type="ChEBI" id="CHEBI:28868"/>
        <dbReference type="ChEBI" id="CHEBI:57643"/>
        <dbReference type="ChEBI" id="CHEBI:58168"/>
        <dbReference type="EC" id="3.1.1.4"/>
    </reaction>
</comment>
<dbReference type="InterPro" id="IPR033112">
    <property type="entry name" value="PLA2_Asp_AS"/>
</dbReference>
<evidence type="ECO:0000256" key="4">
    <source>
        <dbReference type="ARBA" id="ARBA00023157"/>
    </source>
</evidence>
<name>A0ABM3Y782_ERIEU</name>
<dbReference type="SMART" id="SM00085">
    <property type="entry name" value="PA2c"/>
    <property type="match status" value="1"/>
</dbReference>
<dbReference type="InterPro" id="IPR001211">
    <property type="entry name" value="PLA2"/>
</dbReference>
<evidence type="ECO:0000256" key="3">
    <source>
        <dbReference type="ARBA" id="ARBA00022525"/>
    </source>
</evidence>
<comment type="catalytic activity">
    <reaction evidence="6">
        <text>N-hexadecanoyl-1,2-di-(9Z-octadecenoyl)-sn-glycero-3-phosphoethanolamine + H2O = N-hexadecanoyl-1-(9Z-octadecenoyl)-sn-glycero-3-phosphoethanolamine + (9Z)-octadecenoate + H(+)</text>
        <dbReference type="Rhea" id="RHEA:45424"/>
        <dbReference type="ChEBI" id="CHEBI:15377"/>
        <dbReference type="ChEBI" id="CHEBI:15378"/>
        <dbReference type="ChEBI" id="CHEBI:30823"/>
        <dbReference type="ChEBI" id="CHEBI:78097"/>
        <dbReference type="ChEBI" id="CHEBI:85217"/>
    </reaction>
    <physiologicalReaction direction="left-to-right" evidence="6">
        <dbReference type="Rhea" id="RHEA:45425"/>
    </physiologicalReaction>
</comment>
<evidence type="ECO:0000259" key="12">
    <source>
        <dbReference type="SMART" id="SM00085"/>
    </source>
</evidence>
<keyword evidence="11" id="KW-0378">Hydrolase</keyword>
<comment type="catalytic activity">
    <reaction evidence="8">
        <text>1-hexadecanoyl-2-(9Z-octadecenoyl)-sn-glycero-3-phosphocholine + H2O = 1-hexadecanoyl-sn-glycero-3-phosphocholine + (9Z)-octadecenoate + H(+)</text>
        <dbReference type="Rhea" id="RHEA:38779"/>
        <dbReference type="ChEBI" id="CHEBI:15377"/>
        <dbReference type="ChEBI" id="CHEBI:15378"/>
        <dbReference type="ChEBI" id="CHEBI:30823"/>
        <dbReference type="ChEBI" id="CHEBI:72998"/>
        <dbReference type="ChEBI" id="CHEBI:73001"/>
    </reaction>
    <physiologicalReaction direction="left-to-right" evidence="8">
        <dbReference type="Rhea" id="RHEA:38780"/>
    </physiologicalReaction>
</comment>
<reference evidence="14" key="1">
    <citation type="submission" date="2025-08" db="UniProtKB">
        <authorList>
            <consortium name="RefSeq"/>
        </authorList>
    </citation>
    <scope>IDENTIFICATION</scope>
</reference>
<evidence type="ECO:0000256" key="2">
    <source>
        <dbReference type="ARBA" id="ARBA00007056"/>
    </source>
</evidence>
<keyword evidence="11" id="KW-0106">Calcium</keyword>
<comment type="catalytic activity">
    <reaction evidence="7">
        <text>1,2-dihexadecanoyl-sn-glycero-3-phosphocholine + H2O = 1-hexadecanoyl-sn-glycero-3-phosphocholine + hexadecanoate + H(+)</text>
        <dbReference type="Rhea" id="RHEA:41223"/>
        <dbReference type="ChEBI" id="CHEBI:7896"/>
        <dbReference type="ChEBI" id="CHEBI:15377"/>
        <dbReference type="ChEBI" id="CHEBI:15378"/>
        <dbReference type="ChEBI" id="CHEBI:72998"/>
        <dbReference type="ChEBI" id="CHEBI:72999"/>
    </reaction>
    <physiologicalReaction direction="left-to-right" evidence="7">
        <dbReference type="Rhea" id="RHEA:41224"/>
    </physiologicalReaction>
</comment>
<keyword evidence="11" id="KW-0443">Lipid metabolism</keyword>
<proteinExistence type="inferred from homology"/>
<organism evidence="13 14">
    <name type="scientific">Erinaceus europaeus</name>
    <name type="common">Western European hedgehog</name>
    <dbReference type="NCBI Taxonomy" id="9365"/>
    <lineage>
        <taxon>Eukaryota</taxon>
        <taxon>Metazoa</taxon>
        <taxon>Chordata</taxon>
        <taxon>Craniata</taxon>
        <taxon>Vertebrata</taxon>
        <taxon>Euteleostomi</taxon>
        <taxon>Mammalia</taxon>
        <taxon>Eutheria</taxon>
        <taxon>Laurasiatheria</taxon>
        <taxon>Eulipotyphla</taxon>
        <taxon>Erinaceidae</taxon>
        <taxon>Erinaceinae</taxon>
        <taxon>Erinaceus</taxon>
    </lineage>
</organism>